<evidence type="ECO:0000259" key="1">
    <source>
        <dbReference type="SMART" id="SM00822"/>
    </source>
</evidence>
<dbReference type="Pfam" id="PF00106">
    <property type="entry name" value="adh_short"/>
    <property type="match status" value="1"/>
</dbReference>
<dbReference type="CDD" id="cd05233">
    <property type="entry name" value="SDR_c"/>
    <property type="match status" value="1"/>
</dbReference>
<comment type="caution">
    <text evidence="2">The sequence shown here is derived from an EMBL/GenBank/DDBJ whole genome shotgun (WGS) entry which is preliminary data.</text>
</comment>
<protein>
    <submittedName>
        <fullName evidence="2">SDR family oxidoreductase</fullName>
    </submittedName>
</protein>
<dbReference type="InterPro" id="IPR057326">
    <property type="entry name" value="KR_dom"/>
</dbReference>
<proteinExistence type="predicted"/>
<dbReference type="PROSITE" id="PS00061">
    <property type="entry name" value="ADH_SHORT"/>
    <property type="match status" value="1"/>
</dbReference>
<feature type="domain" description="Ketoreductase" evidence="1">
    <location>
        <begin position="18"/>
        <end position="164"/>
    </location>
</feature>
<name>A0ABS6WM64_9HYPH</name>
<organism evidence="2 3">
    <name type="scientific">Pseudohoeflea coraliihabitans</name>
    <dbReference type="NCBI Taxonomy" id="2860393"/>
    <lineage>
        <taxon>Bacteria</taxon>
        <taxon>Pseudomonadati</taxon>
        <taxon>Pseudomonadota</taxon>
        <taxon>Alphaproteobacteria</taxon>
        <taxon>Hyphomicrobiales</taxon>
        <taxon>Rhizobiaceae</taxon>
        <taxon>Pseudohoeflea</taxon>
    </lineage>
</organism>
<evidence type="ECO:0000313" key="2">
    <source>
        <dbReference type="EMBL" id="MBW3096164.1"/>
    </source>
</evidence>
<reference evidence="2" key="1">
    <citation type="submission" date="2021-07" db="EMBL/GenBank/DDBJ databases">
        <title>Pseudohoeflea marina sp. nov. a polyhydroxyalcanoate-producing bacterium.</title>
        <authorList>
            <person name="Zheng W."/>
            <person name="Yu S."/>
            <person name="Huang Y."/>
        </authorList>
    </citation>
    <scope>NUCLEOTIDE SEQUENCE</scope>
    <source>
        <strain evidence="2">DP4N28-3</strain>
    </source>
</reference>
<sequence>MAEQSGVPHSNGPDLSGKVALVTGASRGIGEATARHLAACGASVVLAARSTGDIERIAAEIGDKAAAIACDVAAFDKVADAVSHAVQRFGGLDILVNNAGVVDPVARIGESDPDAWGRAVDINLKGVYHGIRAAIPAMRQRGGGVIINISSGAATSVLEGWSHYCATKAAVLMLTRAVHLEHAGENIRCVGLSPGTVATDMQKVIKASGVNPVSKLEWSDHIPPEWPARAIGFLCTAAGRSYDGGDMSLRSADARRAVGLPVPD</sequence>
<dbReference type="EMBL" id="JAHWQX010000001">
    <property type="protein sequence ID" value="MBW3096164.1"/>
    <property type="molecule type" value="Genomic_DNA"/>
</dbReference>
<accession>A0ABS6WM64</accession>
<keyword evidence="3" id="KW-1185">Reference proteome</keyword>
<dbReference type="PANTHER" id="PTHR42760">
    <property type="entry name" value="SHORT-CHAIN DEHYDROGENASES/REDUCTASES FAMILY MEMBER"/>
    <property type="match status" value="1"/>
</dbReference>
<dbReference type="InterPro" id="IPR020904">
    <property type="entry name" value="Sc_DH/Rdtase_CS"/>
</dbReference>
<dbReference type="InterPro" id="IPR002347">
    <property type="entry name" value="SDR_fam"/>
</dbReference>
<evidence type="ECO:0000313" key="3">
    <source>
        <dbReference type="Proteomes" id="UP001430804"/>
    </source>
</evidence>
<dbReference type="SMART" id="SM00822">
    <property type="entry name" value="PKS_KR"/>
    <property type="match status" value="1"/>
</dbReference>
<gene>
    <name evidence="2" type="ORF">KY465_02595</name>
</gene>
<dbReference type="RefSeq" id="WP_219158137.1">
    <property type="nucleotide sequence ID" value="NZ_JAHWQX010000001.1"/>
</dbReference>
<dbReference type="Proteomes" id="UP001430804">
    <property type="component" value="Unassembled WGS sequence"/>
</dbReference>